<evidence type="ECO:0000313" key="3">
    <source>
        <dbReference type="Proteomes" id="UP000029096"/>
    </source>
</evidence>
<protein>
    <submittedName>
        <fullName evidence="2">Uncharacterized protein</fullName>
    </submittedName>
</protein>
<dbReference type="OrthoDB" id="3230314at2"/>
<dbReference type="Proteomes" id="UP000029096">
    <property type="component" value="Unassembled WGS sequence"/>
</dbReference>
<keyword evidence="3" id="KW-1185">Reference proteome</keyword>
<feature type="transmembrane region" description="Helical" evidence="1">
    <location>
        <begin position="20"/>
        <end position="44"/>
    </location>
</feature>
<comment type="caution">
    <text evidence="2">The sequence shown here is derived from an EMBL/GenBank/DDBJ whole genome shotgun (WGS) entry which is preliminary data.</text>
</comment>
<feature type="transmembrane region" description="Helical" evidence="1">
    <location>
        <begin position="202"/>
        <end position="223"/>
    </location>
</feature>
<dbReference type="eggNOG" id="ENOG5031QEW">
    <property type="taxonomic scope" value="Bacteria"/>
</dbReference>
<feature type="transmembrane region" description="Helical" evidence="1">
    <location>
        <begin position="104"/>
        <end position="128"/>
    </location>
</feature>
<keyword evidence="1" id="KW-0472">Membrane</keyword>
<reference evidence="2 3" key="1">
    <citation type="submission" date="2014-03" db="EMBL/GenBank/DDBJ databases">
        <title>Genomics of Bifidobacteria.</title>
        <authorList>
            <person name="Ventura M."/>
            <person name="Milani C."/>
            <person name="Lugli G.A."/>
        </authorList>
    </citation>
    <scope>NUCLEOTIDE SEQUENCE [LARGE SCALE GENOMIC DNA]</scope>
    <source>
        <strain evidence="2 3">DSM 22767</strain>
    </source>
</reference>
<name>A0A086ZGT2_9BIFI</name>
<feature type="transmembrane region" description="Helical" evidence="1">
    <location>
        <begin position="64"/>
        <end position="83"/>
    </location>
</feature>
<accession>A0A086ZGT2</accession>
<dbReference type="AlphaFoldDB" id="A0A086ZGT2"/>
<sequence>MLHDIRYLLQSLRDKAGLHVLVALVYALVFTQLVHSDFIAYGAFDPHVFFGMFRVSDDPNIANLPFNVSSVMFMAFGLALPLGRFSRYLMAAEPMVYVRKRRGVAHFLLYLASAVAYCVMFTVVQLVATFALRGDTSLRSQLPGAVCAAGVLLLLMLIVGAGHLLGSAVMGYLAAALVYAAVLSFGKFDGWLIASGACSVPHWAPVLLLCVVGLAVLDTFLLCGNEMY</sequence>
<feature type="transmembrane region" description="Helical" evidence="1">
    <location>
        <begin position="164"/>
        <end position="182"/>
    </location>
</feature>
<gene>
    <name evidence="2" type="ORF">BBOH_0534</name>
</gene>
<evidence type="ECO:0000313" key="2">
    <source>
        <dbReference type="EMBL" id="KFI45732.1"/>
    </source>
</evidence>
<feature type="transmembrane region" description="Helical" evidence="1">
    <location>
        <begin position="140"/>
        <end position="159"/>
    </location>
</feature>
<proteinExistence type="predicted"/>
<keyword evidence="1" id="KW-0812">Transmembrane</keyword>
<keyword evidence="1" id="KW-1133">Transmembrane helix</keyword>
<dbReference type="EMBL" id="JGYP01000002">
    <property type="protein sequence ID" value="KFI45732.1"/>
    <property type="molecule type" value="Genomic_DNA"/>
</dbReference>
<organism evidence="2 3">
    <name type="scientific">Bifidobacterium bohemicum DSM 22767</name>
    <dbReference type="NCBI Taxonomy" id="1437606"/>
    <lineage>
        <taxon>Bacteria</taxon>
        <taxon>Bacillati</taxon>
        <taxon>Actinomycetota</taxon>
        <taxon>Actinomycetes</taxon>
        <taxon>Bifidobacteriales</taxon>
        <taxon>Bifidobacteriaceae</taxon>
        <taxon>Bifidobacterium</taxon>
    </lineage>
</organism>
<dbReference type="RefSeq" id="WP_033521736.1">
    <property type="nucleotide sequence ID" value="NZ_JDUS01000010.1"/>
</dbReference>
<evidence type="ECO:0000256" key="1">
    <source>
        <dbReference type="SAM" id="Phobius"/>
    </source>
</evidence>
<dbReference type="STRING" id="1437606.BBOH_0534"/>